<evidence type="ECO:0000256" key="1">
    <source>
        <dbReference type="ARBA" id="ARBA00022729"/>
    </source>
</evidence>
<dbReference type="GeneTree" id="ENSGT00940000163595"/>
<dbReference type="PANTHER" id="PTHR23268:SF110">
    <property type="entry name" value="T CELL RECEPTOR BETA VARIABLE 27"/>
    <property type="match status" value="1"/>
</dbReference>
<dbReference type="InParanoid" id="A0A7N5KGB4"/>
<accession>A0A7N5KGB4</accession>
<keyword evidence="6" id="KW-1185">Reference proteome</keyword>
<feature type="region of interest" description="Disordered" evidence="3">
    <location>
        <begin position="31"/>
        <end position="56"/>
    </location>
</feature>
<dbReference type="GO" id="GO:0002376">
    <property type="term" value="P:immune system process"/>
    <property type="evidence" value="ECO:0007669"/>
    <property type="project" value="UniProtKB-KW"/>
</dbReference>
<dbReference type="SUPFAM" id="SSF48726">
    <property type="entry name" value="Immunoglobulin"/>
    <property type="match status" value="1"/>
</dbReference>
<dbReference type="GO" id="GO:0007166">
    <property type="term" value="P:cell surface receptor signaling pathway"/>
    <property type="evidence" value="ECO:0007669"/>
    <property type="project" value="TreeGrafter"/>
</dbReference>
<organism evidence="5 6">
    <name type="scientific">Ailuropoda melanoleuca</name>
    <name type="common">Giant panda</name>
    <dbReference type="NCBI Taxonomy" id="9646"/>
    <lineage>
        <taxon>Eukaryota</taxon>
        <taxon>Metazoa</taxon>
        <taxon>Chordata</taxon>
        <taxon>Craniata</taxon>
        <taxon>Vertebrata</taxon>
        <taxon>Euteleostomi</taxon>
        <taxon>Mammalia</taxon>
        <taxon>Eutheria</taxon>
        <taxon>Laurasiatheria</taxon>
        <taxon>Carnivora</taxon>
        <taxon>Caniformia</taxon>
        <taxon>Ursidae</taxon>
        <taxon>Ailuropoda</taxon>
    </lineage>
</organism>
<dbReference type="InterPro" id="IPR036179">
    <property type="entry name" value="Ig-like_dom_sf"/>
</dbReference>
<dbReference type="AlphaFoldDB" id="A0A7N5KGB4"/>
<evidence type="ECO:0000259" key="4">
    <source>
        <dbReference type="Pfam" id="PF07686"/>
    </source>
</evidence>
<feature type="region of interest" description="Disordered" evidence="3">
    <location>
        <begin position="148"/>
        <end position="181"/>
    </location>
</feature>
<dbReference type="PANTHER" id="PTHR23268">
    <property type="entry name" value="T-CELL RECEPTOR BETA CHAIN"/>
    <property type="match status" value="1"/>
</dbReference>
<dbReference type="Proteomes" id="UP000008912">
    <property type="component" value="Unassembled WGS sequence"/>
</dbReference>
<dbReference type="GO" id="GO:0005886">
    <property type="term" value="C:plasma membrane"/>
    <property type="evidence" value="ECO:0007669"/>
    <property type="project" value="TreeGrafter"/>
</dbReference>
<protein>
    <recommendedName>
        <fullName evidence="4">Immunoglobulin V-set domain-containing protein</fullName>
    </recommendedName>
</protein>
<feature type="domain" description="Immunoglobulin V-set" evidence="4">
    <location>
        <begin position="67"/>
        <end position="134"/>
    </location>
</feature>
<reference evidence="5 6" key="1">
    <citation type="journal article" date="2010" name="Nature">
        <title>The sequence and de novo assembly of the giant panda genome.</title>
        <authorList>
            <person name="Li R."/>
            <person name="Fan W."/>
            <person name="Tian G."/>
            <person name="Zhu H."/>
            <person name="He L."/>
            <person name="Cai J."/>
            <person name="Huang Q."/>
            <person name="Cai Q."/>
            <person name="Li B."/>
            <person name="Bai Y."/>
            <person name="Zhang Z."/>
            <person name="Zhang Y."/>
            <person name="Wang W."/>
            <person name="Li J."/>
            <person name="Wei F."/>
            <person name="Li H."/>
            <person name="Jian M."/>
            <person name="Li J."/>
            <person name="Zhang Z."/>
            <person name="Nielsen R."/>
            <person name="Li D."/>
            <person name="Gu W."/>
            <person name="Yang Z."/>
            <person name="Xuan Z."/>
            <person name="Ryder O.A."/>
            <person name="Leung F.C."/>
            <person name="Zhou Y."/>
            <person name="Cao J."/>
            <person name="Sun X."/>
            <person name="Fu Y."/>
            <person name="Fang X."/>
            <person name="Guo X."/>
            <person name="Wang B."/>
            <person name="Hou R."/>
            <person name="Shen F."/>
            <person name="Mu B."/>
            <person name="Ni P."/>
            <person name="Lin R."/>
            <person name="Qian W."/>
            <person name="Wang G."/>
            <person name="Yu C."/>
            <person name="Nie W."/>
            <person name="Wang J."/>
            <person name="Wu Z."/>
            <person name="Liang H."/>
            <person name="Min J."/>
            <person name="Wu Q."/>
            <person name="Cheng S."/>
            <person name="Ruan J."/>
            <person name="Wang M."/>
            <person name="Shi Z."/>
            <person name="Wen M."/>
            <person name="Liu B."/>
            <person name="Ren X."/>
            <person name="Zheng H."/>
            <person name="Dong D."/>
            <person name="Cook K."/>
            <person name="Shan G."/>
            <person name="Zhang H."/>
            <person name="Kosiol C."/>
            <person name="Xie X."/>
            <person name="Lu Z."/>
            <person name="Zheng H."/>
            <person name="Li Y."/>
            <person name="Steiner C.C."/>
            <person name="Lam T.T."/>
            <person name="Lin S."/>
            <person name="Zhang Q."/>
            <person name="Li G."/>
            <person name="Tian J."/>
            <person name="Gong T."/>
            <person name="Liu H."/>
            <person name="Zhang D."/>
            <person name="Fang L."/>
            <person name="Ye C."/>
            <person name="Zhang J."/>
            <person name="Hu W."/>
            <person name="Xu A."/>
            <person name="Ren Y."/>
            <person name="Zhang G."/>
            <person name="Bruford M.W."/>
            <person name="Li Q."/>
            <person name="Ma L."/>
            <person name="Guo Y."/>
            <person name="An N."/>
            <person name="Hu Y."/>
            <person name="Zheng Y."/>
            <person name="Shi Y."/>
            <person name="Li Z."/>
            <person name="Liu Q."/>
            <person name="Chen Y."/>
            <person name="Zhao J."/>
            <person name="Qu N."/>
            <person name="Zhao S."/>
            <person name="Tian F."/>
            <person name="Wang X."/>
            <person name="Wang H."/>
            <person name="Xu L."/>
            <person name="Liu X."/>
            <person name="Vinar T."/>
            <person name="Wang Y."/>
            <person name="Lam T.W."/>
            <person name="Yiu S.M."/>
            <person name="Liu S."/>
            <person name="Zhang H."/>
            <person name="Li D."/>
            <person name="Huang Y."/>
            <person name="Wang X."/>
            <person name="Yang G."/>
            <person name="Jiang Z."/>
            <person name="Wang J."/>
            <person name="Qin N."/>
            <person name="Li L."/>
            <person name="Li J."/>
            <person name="Bolund L."/>
            <person name="Kristiansen K."/>
            <person name="Wong G.K."/>
            <person name="Olson M."/>
            <person name="Zhang X."/>
            <person name="Li S."/>
            <person name="Yang H."/>
            <person name="Wang J."/>
            <person name="Wang J."/>
        </authorList>
    </citation>
    <scope>NUCLEOTIDE SEQUENCE [LARGE SCALE GENOMIC DNA]</scope>
</reference>
<dbReference type="Pfam" id="PF07686">
    <property type="entry name" value="V-set"/>
    <property type="match status" value="1"/>
</dbReference>
<dbReference type="InterPro" id="IPR013106">
    <property type="entry name" value="Ig_V-set"/>
</dbReference>
<dbReference type="Gene3D" id="2.60.40.10">
    <property type="entry name" value="Immunoglobulins"/>
    <property type="match status" value="1"/>
</dbReference>
<evidence type="ECO:0000313" key="6">
    <source>
        <dbReference type="Proteomes" id="UP000008912"/>
    </source>
</evidence>
<sequence>METLWNLLEPSPRGWRTPVCRCHGFRAPGLHGAVSPGSRPLGGQSDPDPKIPHHKDGKTVDAALFSGSDHDAMYWYRQDPGLGPKLISLSRNVDLTEDGDVPEGYTVSRKEKKKFPLTVKSAGTNQTSLYLCASSVSTARLSQLLSAQKGYHKSEKSPSWGAPPQAGGKLPPPSVPLEALP</sequence>
<proteinExistence type="predicted"/>
<keyword evidence="1" id="KW-0732">Signal</keyword>
<evidence type="ECO:0000256" key="3">
    <source>
        <dbReference type="SAM" id="MobiDB-lite"/>
    </source>
</evidence>
<dbReference type="Ensembl" id="ENSAMET00000027608.1">
    <property type="protein sequence ID" value="ENSAMEP00000037609.1"/>
    <property type="gene ID" value="ENSAMEG00000030723.1"/>
</dbReference>
<reference evidence="5" key="2">
    <citation type="submission" date="2025-08" db="UniProtKB">
        <authorList>
            <consortium name="Ensembl"/>
        </authorList>
    </citation>
    <scope>IDENTIFICATION</scope>
</reference>
<dbReference type="InterPro" id="IPR013783">
    <property type="entry name" value="Ig-like_fold"/>
</dbReference>
<reference evidence="5" key="3">
    <citation type="submission" date="2025-09" db="UniProtKB">
        <authorList>
            <consortium name="Ensembl"/>
        </authorList>
    </citation>
    <scope>IDENTIFICATION</scope>
</reference>
<name>A0A7N5KGB4_AILME</name>
<keyword evidence="2" id="KW-0391">Immunity</keyword>
<dbReference type="InterPro" id="IPR050413">
    <property type="entry name" value="TCR_beta_variable"/>
</dbReference>
<evidence type="ECO:0000256" key="2">
    <source>
        <dbReference type="ARBA" id="ARBA00022859"/>
    </source>
</evidence>
<evidence type="ECO:0000313" key="5">
    <source>
        <dbReference type="Ensembl" id="ENSAMEP00000037609.1"/>
    </source>
</evidence>